<keyword evidence="4" id="KW-1133">Transmembrane helix</keyword>
<keyword evidence="2" id="KW-0812">Transmembrane</keyword>
<name>A0A133KU42_HEYCO</name>
<protein>
    <submittedName>
        <fullName evidence="6">Cell envelope-like function transcriptional attenuator common domain protein</fullName>
    </submittedName>
</protein>
<keyword evidence="3" id="KW-0735">Signal-anchor</keyword>
<dbReference type="NCBIfam" id="TIGR00350">
    <property type="entry name" value="lytR_cpsA_psr"/>
    <property type="match status" value="1"/>
</dbReference>
<comment type="similarity">
    <text evidence="1">Belongs to the LytR/CpsA/Psr (LCP) family.</text>
</comment>
<feature type="domain" description="Cell envelope-related transcriptional attenuator" evidence="5">
    <location>
        <begin position="81"/>
        <end position="237"/>
    </location>
</feature>
<dbReference type="PANTHER" id="PTHR33392">
    <property type="entry name" value="POLYISOPRENYL-TEICHOIC ACID--PEPTIDOGLYCAN TEICHOIC ACID TRANSFERASE TAGU"/>
    <property type="match status" value="1"/>
</dbReference>
<dbReference type="Proteomes" id="UP000070376">
    <property type="component" value="Unassembled WGS sequence"/>
</dbReference>
<dbReference type="Pfam" id="PF03816">
    <property type="entry name" value="LytR_cpsA_psr"/>
    <property type="match status" value="1"/>
</dbReference>
<evidence type="ECO:0000259" key="5">
    <source>
        <dbReference type="Pfam" id="PF03816"/>
    </source>
</evidence>
<dbReference type="AlphaFoldDB" id="A0A133KU42"/>
<evidence type="ECO:0000313" key="7">
    <source>
        <dbReference type="Proteomes" id="UP000070376"/>
    </source>
</evidence>
<dbReference type="GO" id="GO:0071555">
    <property type="term" value="P:cell wall organization"/>
    <property type="evidence" value="ECO:0007669"/>
    <property type="project" value="UniProtKB-KW"/>
</dbReference>
<dbReference type="PANTHER" id="PTHR33392:SF6">
    <property type="entry name" value="POLYISOPRENYL-TEICHOIC ACID--PEPTIDOGLYCAN TEICHOIC ACID TRANSFERASE TAGU"/>
    <property type="match status" value="1"/>
</dbReference>
<evidence type="ECO:0000313" key="6">
    <source>
        <dbReference type="EMBL" id="KWZ83154.1"/>
    </source>
</evidence>
<evidence type="ECO:0000256" key="3">
    <source>
        <dbReference type="ARBA" id="ARBA00022968"/>
    </source>
</evidence>
<dbReference type="InterPro" id="IPR004474">
    <property type="entry name" value="LytR_CpsA_psr"/>
</dbReference>
<proteinExistence type="inferred from homology"/>
<dbReference type="EMBL" id="LRPN01000044">
    <property type="protein sequence ID" value="KWZ83154.1"/>
    <property type="molecule type" value="Genomic_DNA"/>
</dbReference>
<dbReference type="PATRIC" id="fig|1398.22.peg.1389"/>
<evidence type="ECO:0000256" key="1">
    <source>
        <dbReference type="ARBA" id="ARBA00006068"/>
    </source>
</evidence>
<dbReference type="Gene3D" id="3.40.630.190">
    <property type="entry name" value="LCP protein"/>
    <property type="match status" value="1"/>
</dbReference>
<evidence type="ECO:0000256" key="2">
    <source>
        <dbReference type="ARBA" id="ARBA00022692"/>
    </source>
</evidence>
<reference evidence="7" key="1">
    <citation type="submission" date="2016-01" db="EMBL/GenBank/DDBJ databases">
        <authorList>
            <person name="Mitreva M."/>
            <person name="Pepin K.H."/>
            <person name="Mihindukulasuriya K.A."/>
            <person name="Fulton R."/>
            <person name="Fronick C."/>
            <person name="O'Laughlin M."/>
            <person name="Miner T."/>
            <person name="Herter B."/>
            <person name="Rosa B.A."/>
            <person name="Cordes M."/>
            <person name="Tomlinson C."/>
            <person name="Wollam A."/>
            <person name="Palsikar V.B."/>
            <person name="Mardis E.R."/>
            <person name="Wilson R.K."/>
        </authorList>
    </citation>
    <scope>NUCLEOTIDE SEQUENCE [LARGE SCALE GENOMIC DNA]</scope>
    <source>
        <strain evidence="7">GED7749B</strain>
    </source>
</reference>
<gene>
    <name evidence="6" type="ORF">HMPREF3213_01377</name>
</gene>
<comment type="caution">
    <text evidence="6">The sequence shown here is derived from an EMBL/GenBank/DDBJ whole genome shotgun (WGS) entry which is preliminary data.</text>
</comment>
<sequence length="323" mass="35953">MMKKLRIFLSILLAVVVLGGGVAYFAYQKLQPENHFKNVPTVSKTGNNPGSQGTTTPKMKENVFNVLLLGSDERKGQKVGHSDSIILLHVDLNKHKYNMASIPRDTRVYLDGYGYTKLTSVQYIKQATGGTTAGIKAAINSISQLTGVPVNYYVETNYEGLQSMVDALGTIDVDVPFDVKLTHPWYPENKGRVIAQGTQTLDGEMVTELVHERYSLKNVDYDRQLLQEKVLIGIAKTALQPKNLTKLPKLVDKSSEFVIATNMSKTDIASLGLLVKNLNTDKQVTYYQLNGTSKSMYDDILKNNNSEIVLDQTALKKTMEHFE</sequence>
<evidence type="ECO:0000256" key="4">
    <source>
        <dbReference type="ARBA" id="ARBA00022989"/>
    </source>
</evidence>
<organism evidence="6 7">
    <name type="scientific">Heyndrickxia coagulans</name>
    <name type="common">Weizmannia coagulans</name>
    <dbReference type="NCBI Taxonomy" id="1398"/>
    <lineage>
        <taxon>Bacteria</taxon>
        <taxon>Bacillati</taxon>
        <taxon>Bacillota</taxon>
        <taxon>Bacilli</taxon>
        <taxon>Bacillales</taxon>
        <taxon>Bacillaceae</taxon>
        <taxon>Heyndrickxia</taxon>
    </lineage>
</organism>
<keyword evidence="4" id="KW-0472">Membrane</keyword>
<accession>A0A133KU42</accession>
<dbReference type="InterPro" id="IPR050922">
    <property type="entry name" value="LytR/CpsA/Psr_CW_biosynth"/>
</dbReference>